<dbReference type="STRING" id="1837282.A6F49_06105"/>
<dbReference type="SUPFAM" id="SSF101478">
    <property type="entry name" value="ADP-ribosylglycohydrolase"/>
    <property type="match status" value="1"/>
</dbReference>
<proteinExistence type="predicted"/>
<reference evidence="1 2" key="1">
    <citation type="submission" date="2016-04" db="EMBL/GenBank/DDBJ databases">
        <title>First whole genome shotgun sequence of the bacterium Enteractinococcus sp. strain UASWS1574.</title>
        <authorList>
            <person name="Crovadore J."/>
            <person name="Chablais R."/>
            <person name="Lefort F."/>
        </authorList>
    </citation>
    <scope>NUCLEOTIDE SEQUENCE [LARGE SCALE GENOMIC DNA]</scope>
    <source>
        <strain evidence="1 2">UASWS1574</strain>
    </source>
</reference>
<dbReference type="Gene3D" id="1.10.4080.10">
    <property type="entry name" value="ADP-ribosylation/Crystallin J1"/>
    <property type="match status" value="1"/>
</dbReference>
<dbReference type="OrthoDB" id="4871367at2"/>
<dbReference type="AlphaFoldDB" id="A0A1B7M1T3"/>
<gene>
    <name evidence="1" type="ORF">A6F49_06105</name>
</gene>
<accession>A0A1B7M1T3</accession>
<dbReference type="Pfam" id="PF03747">
    <property type="entry name" value="ADP_ribosyl_GH"/>
    <property type="match status" value="1"/>
</dbReference>
<dbReference type="RefSeq" id="WP_043056988.1">
    <property type="nucleotide sequence ID" value="NZ_LXEY01000011.1"/>
</dbReference>
<dbReference type="InterPro" id="IPR036705">
    <property type="entry name" value="Ribosyl_crysJ1_sf"/>
</dbReference>
<sequence>MDNYSSRVAGLFAGGAAAEAAGIDPQNTEISTGTQLSLYVADGLVEVLEWAAEGQAADPPAAIWLALLRWYKNRYGAFPDGLPAAPDRWIDHYELYAGAVDDATKSGLEEPEMGLVRKPHGVDATGADALMRAAPLGMLPQMDAEWVTNMSHQIAVLTHAEWVTPTAYSLLVHHVLTGKTLLESVTEVLEWLKTTDDDVELAQLIRTGLGEGITAPSSAAQVLAAAIAAVADTLEEAVAPEQLYATAVTKAVNAEGHTQATPLVAGQLAGALLGNTAIGTPSRLTHYPMVEDAIDRWINLTT</sequence>
<dbReference type="InterPro" id="IPR005502">
    <property type="entry name" value="Ribosyl_crysJ1"/>
</dbReference>
<comment type="caution">
    <text evidence="1">The sequence shown here is derived from an EMBL/GenBank/DDBJ whole genome shotgun (WGS) entry which is preliminary data.</text>
</comment>
<organism evidence="1 2">
    <name type="scientific">Enteractinococcus helveticum</name>
    <dbReference type="NCBI Taxonomy" id="1837282"/>
    <lineage>
        <taxon>Bacteria</taxon>
        <taxon>Bacillati</taxon>
        <taxon>Actinomycetota</taxon>
        <taxon>Actinomycetes</taxon>
        <taxon>Micrococcales</taxon>
        <taxon>Micrococcaceae</taxon>
    </lineage>
</organism>
<protein>
    <recommendedName>
        <fullName evidence="3">ADP-ribosylglycohydrolase</fullName>
    </recommendedName>
</protein>
<dbReference type="Proteomes" id="UP000078292">
    <property type="component" value="Unassembled WGS sequence"/>
</dbReference>
<dbReference type="EMBL" id="LXEY01000011">
    <property type="protein sequence ID" value="OAV62515.1"/>
    <property type="molecule type" value="Genomic_DNA"/>
</dbReference>
<keyword evidence="2" id="KW-1185">Reference proteome</keyword>
<name>A0A1B7M1T3_9MICC</name>
<evidence type="ECO:0000313" key="2">
    <source>
        <dbReference type="Proteomes" id="UP000078292"/>
    </source>
</evidence>
<evidence type="ECO:0000313" key="1">
    <source>
        <dbReference type="EMBL" id="OAV62515.1"/>
    </source>
</evidence>
<evidence type="ECO:0008006" key="3">
    <source>
        <dbReference type="Google" id="ProtNLM"/>
    </source>
</evidence>